<dbReference type="Gene3D" id="3.40.50.300">
    <property type="entry name" value="P-loop containing nucleotide triphosphate hydrolases"/>
    <property type="match status" value="1"/>
</dbReference>
<proteinExistence type="predicted"/>
<dbReference type="Pfam" id="PF00071">
    <property type="entry name" value="Ras"/>
    <property type="match status" value="1"/>
</dbReference>
<reference evidence="2" key="1">
    <citation type="submission" date="2020-05" db="EMBL/GenBank/DDBJ databases">
        <title>Phylogenomic resolution of chytrid fungi.</title>
        <authorList>
            <person name="Stajich J.E."/>
            <person name="Amses K."/>
            <person name="Simmons R."/>
            <person name="Seto K."/>
            <person name="Myers J."/>
            <person name="Bonds A."/>
            <person name="Quandt C.A."/>
            <person name="Barry K."/>
            <person name="Liu P."/>
            <person name="Grigoriev I."/>
            <person name="Longcore J.E."/>
            <person name="James T.Y."/>
        </authorList>
    </citation>
    <scope>NUCLEOTIDE SEQUENCE</scope>
    <source>
        <strain evidence="2">PLAUS21</strain>
    </source>
</reference>
<evidence type="ECO:0000313" key="3">
    <source>
        <dbReference type="Proteomes" id="UP001210925"/>
    </source>
</evidence>
<dbReference type="PRINTS" id="PR00449">
    <property type="entry name" value="RASTRNSFRMNG"/>
</dbReference>
<organism evidence="2 3">
    <name type="scientific">Boothiomyces macroporosus</name>
    <dbReference type="NCBI Taxonomy" id="261099"/>
    <lineage>
        <taxon>Eukaryota</taxon>
        <taxon>Fungi</taxon>
        <taxon>Fungi incertae sedis</taxon>
        <taxon>Chytridiomycota</taxon>
        <taxon>Chytridiomycota incertae sedis</taxon>
        <taxon>Chytridiomycetes</taxon>
        <taxon>Rhizophydiales</taxon>
        <taxon>Terramycetaceae</taxon>
        <taxon>Boothiomyces</taxon>
    </lineage>
</organism>
<feature type="non-terminal residue" evidence="2">
    <location>
        <position position="1"/>
    </location>
</feature>
<gene>
    <name evidence="2" type="primary">IFT27</name>
    <name evidence="2" type="ORF">HK103_004500</name>
</gene>
<keyword evidence="3" id="KW-1185">Reference proteome</keyword>
<dbReference type="SMART" id="SM00175">
    <property type="entry name" value="RAB"/>
    <property type="match status" value="1"/>
</dbReference>
<dbReference type="GO" id="GO:0005525">
    <property type="term" value="F:GTP binding"/>
    <property type="evidence" value="ECO:0007669"/>
    <property type="project" value="InterPro"/>
</dbReference>
<name>A0AAD5UGF5_9FUNG</name>
<keyword evidence="1" id="KW-0547">Nucleotide-binding</keyword>
<dbReference type="GO" id="GO:0003924">
    <property type="term" value="F:GTPase activity"/>
    <property type="evidence" value="ECO:0007669"/>
    <property type="project" value="InterPro"/>
</dbReference>
<dbReference type="InterPro" id="IPR001806">
    <property type="entry name" value="Small_GTPase"/>
</dbReference>
<protein>
    <submittedName>
        <fullName evidence="2">Intraflagellar transport protein 27</fullName>
    </submittedName>
</protein>
<dbReference type="Proteomes" id="UP001210925">
    <property type="component" value="Unassembled WGS sequence"/>
</dbReference>
<dbReference type="PROSITE" id="PS51419">
    <property type="entry name" value="RAB"/>
    <property type="match status" value="1"/>
</dbReference>
<sequence length="175" mass="19643">MENGVILRNKTLILGNAAVGKTLLVSSFHNNQQLPPNYSMTLHSEISIKAVNIPDTNVTVELYVHDIGGNDVFQEYAPKYVESFKSLSKWLAILKHIKTLKHCKGILVATKIDQTHRRAVSKAEGEEFARQNSLAYFETSVADGIDVDAPFYYAAYSFYERFEAQVKATIKSVEL</sequence>
<accession>A0AAD5UGF5</accession>
<evidence type="ECO:0000313" key="2">
    <source>
        <dbReference type="EMBL" id="KAJ3257425.1"/>
    </source>
</evidence>
<dbReference type="EMBL" id="JADGKB010000038">
    <property type="protein sequence ID" value="KAJ3257425.1"/>
    <property type="molecule type" value="Genomic_DNA"/>
</dbReference>
<dbReference type="SUPFAM" id="SSF52540">
    <property type="entry name" value="P-loop containing nucleoside triphosphate hydrolases"/>
    <property type="match status" value="1"/>
</dbReference>
<dbReference type="PANTHER" id="PTHR47978">
    <property type="match status" value="1"/>
</dbReference>
<dbReference type="AlphaFoldDB" id="A0AAD5UGF5"/>
<evidence type="ECO:0000256" key="1">
    <source>
        <dbReference type="ARBA" id="ARBA00022741"/>
    </source>
</evidence>
<comment type="caution">
    <text evidence="2">The sequence shown here is derived from an EMBL/GenBank/DDBJ whole genome shotgun (WGS) entry which is preliminary data.</text>
</comment>
<dbReference type="InterPro" id="IPR027417">
    <property type="entry name" value="P-loop_NTPase"/>
</dbReference>
<dbReference type="SMART" id="SM00173">
    <property type="entry name" value="RAS"/>
    <property type="match status" value="1"/>
</dbReference>